<dbReference type="InterPro" id="IPR014305">
    <property type="entry name" value="RNA_pol_sigma-G_actinobac"/>
</dbReference>
<evidence type="ECO:0000259" key="8">
    <source>
        <dbReference type="Pfam" id="PF12680"/>
    </source>
</evidence>
<evidence type="ECO:0000256" key="5">
    <source>
        <dbReference type="ARBA" id="ARBA00023163"/>
    </source>
</evidence>
<proteinExistence type="inferred from homology"/>
<evidence type="ECO:0000259" key="6">
    <source>
        <dbReference type="Pfam" id="PF04542"/>
    </source>
</evidence>
<dbReference type="InterPro" id="IPR014284">
    <property type="entry name" value="RNA_pol_sigma-70_dom"/>
</dbReference>
<keyword evidence="4" id="KW-0731">Sigma factor</keyword>
<dbReference type="Pfam" id="PF04542">
    <property type="entry name" value="Sigma70_r2"/>
    <property type="match status" value="1"/>
</dbReference>
<feature type="domain" description="RNA polymerase sigma factor 70 region 4 type 2" evidence="7">
    <location>
        <begin position="143"/>
        <end position="194"/>
    </location>
</feature>
<keyword evidence="9" id="KW-0808">Transferase</keyword>
<dbReference type="EC" id="2.7.7.6" evidence="9"/>
<evidence type="ECO:0000256" key="1">
    <source>
        <dbReference type="ARBA" id="ARBA00010641"/>
    </source>
</evidence>
<name>A0ABW6WVS1_9ACTN</name>
<dbReference type="NCBIfam" id="NF006089">
    <property type="entry name" value="PRK08241.1"/>
    <property type="match status" value="1"/>
</dbReference>
<dbReference type="InterPro" id="IPR036388">
    <property type="entry name" value="WH-like_DNA-bd_sf"/>
</dbReference>
<dbReference type="GO" id="GO:0003899">
    <property type="term" value="F:DNA-directed RNA polymerase activity"/>
    <property type="evidence" value="ECO:0007669"/>
    <property type="project" value="UniProtKB-EC"/>
</dbReference>
<evidence type="ECO:0000256" key="2">
    <source>
        <dbReference type="ARBA" id="ARBA00011344"/>
    </source>
</evidence>
<dbReference type="InterPro" id="IPR013324">
    <property type="entry name" value="RNA_pol_sigma_r3/r4-like"/>
</dbReference>
<dbReference type="InterPro" id="IPR007627">
    <property type="entry name" value="RNA_pol_sigma70_r2"/>
</dbReference>
<keyword evidence="9" id="KW-0548">Nucleotidyltransferase</keyword>
<protein>
    <submittedName>
        <fullName evidence="9">RNA polymerase subunit sigma-70</fullName>
        <ecNumber evidence="9">2.7.7.6</ecNumber>
    </submittedName>
</protein>
<keyword evidence="5" id="KW-0804">Transcription</keyword>
<feature type="domain" description="RNA polymerase sigma-70 region 2" evidence="6">
    <location>
        <begin position="21"/>
        <end position="88"/>
    </location>
</feature>
<dbReference type="Pfam" id="PF08281">
    <property type="entry name" value="Sigma70_r4_2"/>
    <property type="match status" value="1"/>
</dbReference>
<dbReference type="SUPFAM" id="SSF88946">
    <property type="entry name" value="Sigma2 domain of RNA polymerase sigma factors"/>
    <property type="match status" value="1"/>
</dbReference>
<dbReference type="EMBL" id="JBIAZU010000008">
    <property type="protein sequence ID" value="MFF5296372.1"/>
    <property type="molecule type" value="Genomic_DNA"/>
</dbReference>
<evidence type="ECO:0000313" key="10">
    <source>
        <dbReference type="Proteomes" id="UP001602245"/>
    </source>
</evidence>
<organism evidence="9 10">
    <name type="scientific">Paractinoplanes globisporus</name>
    <dbReference type="NCBI Taxonomy" id="113565"/>
    <lineage>
        <taxon>Bacteria</taxon>
        <taxon>Bacillati</taxon>
        <taxon>Actinomycetota</taxon>
        <taxon>Actinomycetes</taxon>
        <taxon>Micromonosporales</taxon>
        <taxon>Micromonosporaceae</taxon>
        <taxon>Paractinoplanes</taxon>
    </lineage>
</organism>
<accession>A0ABW6WVS1</accession>
<feature type="domain" description="SnoaL-like" evidence="8">
    <location>
        <begin position="212"/>
        <end position="308"/>
    </location>
</feature>
<keyword evidence="3" id="KW-0805">Transcription regulation</keyword>
<dbReference type="SUPFAM" id="SSF54427">
    <property type="entry name" value="NTF2-like"/>
    <property type="match status" value="1"/>
</dbReference>
<dbReference type="Pfam" id="PF12680">
    <property type="entry name" value="SnoaL_2"/>
    <property type="match status" value="1"/>
</dbReference>
<dbReference type="InterPro" id="IPR052704">
    <property type="entry name" value="ECF_Sigma-70_Domain"/>
</dbReference>
<dbReference type="Proteomes" id="UP001602245">
    <property type="component" value="Unassembled WGS sequence"/>
</dbReference>
<reference evidence="9 10" key="1">
    <citation type="submission" date="2024-10" db="EMBL/GenBank/DDBJ databases">
        <title>The Natural Products Discovery Center: Release of the First 8490 Sequenced Strains for Exploring Actinobacteria Biosynthetic Diversity.</title>
        <authorList>
            <person name="Kalkreuter E."/>
            <person name="Kautsar S.A."/>
            <person name="Yang D."/>
            <person name="Bader C.D."/>
            <person name="Teijaro C.N."/>
            <person name="Fluegel L."/>
            <person name="Davis C.M."/>
            <person name="Simpson J.R."/>
            <person name="Lauterbach L."/>
            <person name="Steele A.D."/>
            <person name="Gui C."/>
            <person name="Meng S."/>
            <person name="Li G."/>
            <person name="Viehrig K."/>
            <person name="Ye F."/>
            <person name="Su P."/>
            <person name="Kiefer A.F."/>
            <person name="Nichols A."/>
            <person name="Cepeda A.J."/>
            <person name="Yan W."/>
            <person name="Fan B."/>
            <person name="Jiang Y."/>
            <person name="Adhikari A."/>
            <person name="Zheng C.-J."/>
            <person name="Schuster L."/>
            <person name="Cowan T.M."/>
            <person name="Smanski M.J."/>
            <person name="Chevrette M.G."/>
            <person name="De Carvalho L.P.S."/>
            <person name="Shen B."/>
        </authorList>
    </citation>
    <scope>NUCLEOTIDE SEQUENCE [LARGE SCALE GENOMIC DNA]</scope>
    <source>
        <strain evidence="9 10">NPDC000087</strain>
    </source>
</reference>
<comment type="subunit">
    <text evidence="2">Interacts transiently with the RNA polymerase catalytic core formed by RpoA, RpoB, RpoC and RpoZ (2 alpha, 1 beta, 1 beta' and 1 omega subunit) to form the RNA polymerase holoenzyme that can initiate transcription.</text>
</comment>
<dbReference type="NCBIfam" id="TIGR02937">
    <property type="entry name" value="sigma70-ECF"/>
    <property type="match status" value="1"/>
</dbReference>
<dbReference type="Gene3D" id="3.10.450.50">
    <property type="match status" value="1"/>
</dbReference>
<dbReference type="Gene3D" id="1.10.1740.10">
    <property type="match status" value="1"/>
</dbReference>
<dbReference type="Gene3D" id="1.10.10.10">
    <property type="entry name" value="Winged helix-like DNA-binding domain superfamily/Winged helix DNA-binding domain"/>
    <property type="match status" value="1"/>
</dbReference>
<gene>
    <name evidence="9" type="ORF">ACFY35_43630</name>
</gene>
<dbReference type="InterPro" id="IPR037401">
    <property type="entry name" value="SnoaL-like"/>
</dbReference>
<evidence type="ECO:0000313" key="9">
    <source>
        <dbReference type="EMBL" id="MFF5296372.1"/>
    </source>
</evidence>
<dbReference type="PANTHER" id="PTHR30173">
    <property type="entry name" value="SIGMA 19 FACTOR"/>
    <property type="match status" value="1"/>
</dbReference>
<dbReference type="RefSeq" id="WP_020517141.1">
    <property type="nucleotide sequence ID" value="NZ_JBIAZU010000008.1"/>
</dbReference>
<keyword evidence="10" id="KW-1185">Reference proteome</keyword>
<evidence type="ECO:0000256" key="4">
    <source>
        <dbReference type="ARBA" id="ARBA00023082"/>
    </source>
</evidence>
<dbReference type="PANTHER" id="PTHR30173:SF36">
    <property type="entry name" value="ECF RNA POLYMERASE SIGMA FACTOR SIGJ"/>
    <property type="match status" value="1"/>
</dbReference>
<comment type="caution">
    <text evidence="9">The sequence shown here is derived from an EMBL/GenBank/DDBJ whole genome shotgun (WGS) entry which is preliminary data.</text>
</comment>
<dbReference type="InterPro" id="IPR013325">
    <property type="entry name" value="RNA_pol_sigma_r2"/>
</dbReference>
<evidence type="ECO:0000256" key="3">
    <source>
        <dbReference type="ARBA" id="ARBA00023015"/>
    </source>
</evidence>
<dbReference type="InterPro" id="IPR032710">
    <property type="entry name" value="NTF2-like_dom_sf"/>
</dbReference>
<sequence>MVTGDLLMAARAGDGESFRALVEPHRRELHVHCYRMLGSVQDAEDMVQETLMAAWRGFDGYAGRASVRSWLYRIATNRCLNALRDGARRPRAGATFGVTPPPPTRLVEPNSLQPYPDSLLDGVPDIAPGPEARVERREAISLAFVTATQSLPPRQRAVLVLRDVLGFRAAEVAEMLDTTEESVTSALKRARSRMPRERPARARGTEELALAAAFADAMERGDVPAMVALLTDDAWLTMPPAPQEYQGRQVIGEFMRVVAFRDGARRYRLIATSANGQPAFAAYGFDRGDPVGHPRGVLVLTIEGDRISVITRFENSAMSCFGLPGTLEGSDHRDGV</sequence>
<comment type="similarity">
    <text evidence="1">Belongs to the sigma-70 factor family. ECF subfamily.</text>
</comment>
<dbReference type="NCBIfam" id="TIGR02960">
    <property type="entry name" value="SigX5"/>
    <property type="match status" value="1"/>
</dbReference>
<evidence type="ECO:0000259" key="7">
    <source>
        <dbReference type="Pfam" id="PF08281"/>
    </source>
</evidence>
<dbReference type="InterPro" id="IPR013249">
    <property type="entry name" value="RNA_pol_sigma70_r4_t2"/>
</dbReference>
<dbReference type="SUPFAM" id="SSF88659">
    <property type="entry name" value="Sigma3 and sigma4 domains of RNA polymerase sigma factors"/>
    <property type="match status" value="1"/>
</dbReference>
<dbReference type="CDD" id="cd06171">
    <property type="entry name" value="Sigma70_r4"/>
    <property type="match status" value="1"/>
</dbReference>